<reference evidence="3 4" key="1">
    <citation type="submission" date="2020-12" db="EMBL/GenBank/DDBJ databases">
        <title>Comparative genomic insights into the epidemiology and virulence of plant pathogenic Pseudomonads from Turkey.</title>
        <authorList>
            <person name="Dillon M."/>
            <person name="Ruiz-Bedoya T."/>
            <person name="Bendalovic-Torma C."/>
            <person name="Guttman K.M."/>
            <person name="Kwak H."/>
            <person name="Middleton M.A."/>
            <person name="Wang P.W."/>
            <person name="Horuz S."/>
            <person name="Aysan Y."/>
            <person name="Guttman D.S."/>
        </authorList>
    </citation>
    <scope>NUCLEOTIDE SEQUENCE [LARGE SCALE GENOMIC DNA]</scope>
    <source>
        <strain evidence="3 4">S5_IA_2b</strain>
    </source>
</reference>
<comment type="caution">
    <text evidence="3">The sequence shown here is derived from an EMBL/GenBank/DDBJ whole genome shotgun (WGS) entry which is preliminary data.</text>
</comment>
<organism evidence="3 4">
    <name type="scientific">Pseudomonas synxantha</name>
    <dbReference type="NCBI Taxonomy" id="47883"/>
    <lineage>
        <taxon>Bacteria</taxon>
        <taxon>Pseudomonadati</taxon>
        <taxon>Pseudomonadota</taxon>
        <taxon>Gammaproteobacteria</taxon>
        <taxon>Pseudomonadales</taxon>
        <taxon>Pseudomonadaceae</taxon>
        <taxon>Pseudomonas</taxon>
    </lineage>
</organism>
<feature type="compositionally biased region" description="Polar residues" evidence="1">
    <location>
        <begin position="1"/>
        <end position="11"/>
    </location>
</feature>
<protein>
    <submittedName>
        <fullName evidence="3">Protein phosphatase 2C domain-containing protein</fullName>
    </submittedName>
</protein>
<dbReference type="InterPro" id="IPR001932">
    <property type="entry name" value="PPM-type_phosphatase-like_dom"/>
</dbReference>
<dbReference type="PROSITE" id="PS51746">
    <property type="entry name" value="PPM_2"/>
    <property type="match status" value="1"/>
</dbReference>
<sequence>MINLLSSSTFSYPKESGRQNEDTILPPQCVGEGFLIAVADGVGSYTGASQASQAAIDVLSAITPSDWDSGISTKEILTQIKHRVVELSATNNSFTDAATTLTFCYIGPYGVRIGHVGDCRAYIRKGGALLQLTTDHTQHQRLIDEGLYKASELKRLGGKNTLFSAISKKVELHFQDRYLPYDEIESEDGCFEILIMSDGAYHAWDLRPRFALGTLLDPNRFASSLHRRIIRFNPVDDYSLIATKFHIDRSRLT</sequence>
<evidence type="ECO:0000259" key="2">
    <source>
        <dbReference type="PROSITE" id="PS51746"/>
    </source>
</evidence>
<dbReference type="SMART" id="SM00332">
    <property type="entry name" value="PP2Cc"/>
    <property type="match status" value="1"/>
</dbReference>
<dbReference type="Gene3D" id="3.60.40.10">
    <property type="entry name" value="PPM-type phosphatase domain"/>
    <property type="match status" value="1"/>
</dbReference>
<feature type="domain" description="PPM-type phosphatase" evidence="2">
    <location>
        <begin position="6"/>
        <end position="245"/>
    </location>
</feature>
<dbReference type="InterPro" id="IPR036457">
    <property type="entry name" value="PPM-type-like_dom_sf"/>
</dbReference>
<name>A0ABS0UP70_9PSED</name>
<evidence type="ECO:0000256" key="1">
    <source>
        <dbReference type="SAM" id="MobiDB-lite"/>
    </source>
</evidence>
<keyword evidence="4" id="KW-1185">Reference proteome</keyword>
<evidence type="ECO:0000313" key="4">
    <source>
        <dbReference type="Proteomes" id="UP000648914"/>
    </source>
</evidence>
<dbReference type="RefSeq" id="WP_198721178.1">
    <property type="nucleotide sequence ID" value="NZ_JAEIKU010000160.1"/>
</dbReference>
<dbReference type="Proteomes" id="UP000648914">
    <property type="component" value="Unassembled WGS sequence"/>
</dbReference>
<proteinExistence type="predicted"/>
<dbReference type="Pfam" id="PF13672">
    <property type="entry name" value="PP2C_2"/>
    <property type="match status" value="1"/>
</dbReference>
<gene>
    <name evidence="3" type="ORF">YA0852_19085</name>
</gene>
<evidence type="ECO:0000313" key="3">
    <source>
        <dbReference type="EMBL" id="MBI6566198.1"/>
    </source>
</evidence>
<dbReference type="EMBL" id="JAEILG010000044">
    <property type="protein sequence ID" value="MBI6566198.1"/>
    <property type="molecule type" value="Genomic_DNA"/>
</dbReference>
<dbReference type="SUPFAM" id="SSF81606">
    <property type="entry name" value="PP2C-like"/>
    <property type="match status" value="1"/>
</dbReference>
<accession>A0ABS0UP70</accession>
<feature type="region of interest" description="Disordered" evidence="1">
    <location>
        <begin position="1"/>
        <end position="21"/>
    </location>
</feature>